<dbReference type="Proteomes" id="UP000813444">
    <property type="component" value="Unassembled WGS sequence"/>
</dbReference>
<protein>
    <submittedName>
        <fullName evidence="2">Uncharacterized protein</fullName>
    </submittedName>
</protein>
<evidence type="ECO:0000256" key="1">
    <source>
        <dbReference type="SAM" id="Phobius"/>
    </source>
</evidence>
<keyword evidence="3" id="KW-1185">Reference proteome</keyword>
<accession>A0A8K0T3Q6</accession>
<organism evidence="2 3">
    <name type="scientific">Stachybotrys elegans</name>
    <dbReference type="NCBI Taxonomy" id="80388"/>
    <lineage>
        <taxon>Eukaryota</taxon>
        <taxon>Fungi</taxon>
        <taxon>Dikarya</taxon>
        <taxon>Ascomycota</taxon>
        <taxon>Pezizomycotina</taxon>
        <taxon>Sordariomycetes</taxon>
        <taxon>Hypocreomycetidae</taxon>
        <taxon>Hypocreales</taxon>
        <taxon>Stachybotryaceae</taxon>
        <taxon>Stachybotrys</taxon>
    </lineage>
</organism>
<dbReference type="AlphaFoldDB" id="A0A8K0T3Q6"/>
<feature type="transmembrane region" description="Helical" evidence="1">
    <location>
        <begin position="92"/>
        <end position="115"/>
    </location>
</feature>
<name>A0A8K0T3Q6_9HYPO</name>
<reference evidence="2" key="1">
    <citation type="journal article" date="2021" name="Nat. Commun.">
        <title>Genetic determinants of endophytism in the Arabidopsis root mycobiome.</title>
        <authorList>
            <person name="Mesny F."/>
            <person name="Miyauchi S."/>
            <person name="Thiergart T."/>
            <person name="Pickel B."/>
            <person name="Atanasova L."/>
            <person name="Karlsson M."/>
            <person name="Huettel B."/>
            <person name="Barry K.W."/>
            <person name="Haridas S."/>
            <person name="Chen C."/>
            <person name="Bauer D."/>
            <person name="Andreopoulos W."/>
            <person name="Pangilinan J."/>
            <person name="LaButti K."/>
            <person name="Riley R."/>
            <person name="Lipzen A."/>
            <person name="Clum A."/>
            <person name="Drula E."/>
            <person name="Henrissat B."/>
            <person name="Kohler A."/>
            <person name="Grigoriev I.V."/>
            <person name="Martin F.M."/>
            <person name="Hacquard S."/>
        </authorList>
    </citation>
    <scope>NUCLEOTIDE SEQUENCE</scope>
    <source>
        <strain evidence="2">MPI-CAGE-CH-0235</strain>
    </source>
</reference>
<gene>
    <name evidence="2" type="ORF">B0I35DRAFT_405271</name>
</gene>
<evidence type="ECO:0000313" key="2">
    <source>
        <dbReference type="EMBL" id="KAH7325945.1"/>
    </source>
</evidence>
<keyword evidence="1" id="KW-1133">Transmembrane helix</keyword>
<sequence length="151" mass="16714">MASSSRKLGLGQMQESSVRRLYSVVLQNVHNGACLAYTLQPDSTCLARVRRYYLMYLTGFAHSYPSKLGNAPCLKWFRKAERTISVCTRRTWHLPISIVPTLFGALILVVLFQLFKVSLLQVTLAAVDACKDPADDMKMISVLAKIGAGCA</sequence>
<keyword evidence="1" id="KW-0472">Membrane</keyword>
<keyword evidence="1" id="KW-0812">Transmembrane</keyword>
<proteinExistence type="predicted"/>
<dbReference type="EMBL" id="JAGPNK010000002">
    <property type="protein sequence ID" value="KAH7325945.1"/>
    <property type="molecule type" value="Genomic_DNA"/>
</dbReference>
<evidence type="ECO:0000313" key="3">
    <source>
        <dbReference type="Proteomes" id="UP000813444"/>
    </source>
</evidence>
<comment type="caution">
    <text evidence="2">The sequence shown here is derived from an EMBL/GenBank/DDBJ whole genome shotgun (WGS) entry which is preliminary data.</text>
</comment>